<sequence>MLLEKSLPEAVAAEVKEAELVDGCEGVDGAAEVVGREDDGGDASSRGPWSVVRELSIDTRRVDIQTGTLMWCPFVSVLAALLKAAIRSALIHRSVKPPIFSCFGDLALAIGENFEKYLMYAMSMLQSTNELSARAIEAYSGIF</sequence>
<evidence type="ECO:0000313" key="4">
    <source>
        <dbReference type="Proteomes" id="UP000325081"/>
    </source>
</evidence>
<evidence type="ECO:0000313" key="3">
    <source>
        <dbReference type="EMBL" id="GER38473.1"/>
    </source>
</evidence>
<protein>
    <submittedName>
        <fullName evidence="3">Importin subunit beta-1</fullName>
    </submittedName>
</protein>
<dbReference type="Gene3D" id="1.25.10.10">
    <property type="entry name" value="Leucine-rich Repeat Variant"/>
    <property type="match status" value="1"/>
</dbReference>
<evidence type="ECO:0000259" key="2">
    <source>
        <dbReference type="Pfam" id="PF25574"/>
    </source>
</evidence>
<feature type="domain" description="Importin subunit beta-1/Transportin-1-like TPR repeats" evidence="2">
    <location>
        <begin position="73"/>
        <end position="135"/>
    </location>
</feature>
<comment type="caution">
    <text evidence="3">The sequence shown here is derived from an EMBL/GenBank/DDBJ whole genome shotgun (WGS) entry which is preliminary data.</text>
</comment>
<dbReference type="AlphaFoldDB" id="A0A5A7Q008"/>
<name>A0A5A7Q008_STRAF</name>
<proteinExistence type="predicted"/>
<dbReference type="OrthoDB" id="1732654at2759"/>
<dbReference type="InterPro" id="IPR058584">
    <property type="entry name" value="IMB1_TNPO1-like_TPR"/>
</dbReference>
<dbReference type="Pfam" id="PF25574">
    <property type="entry name" value="TPR_IMB1"/>
    <property type="match status" value="1"/>
</dbReference>
<dbReference type="Proteomes" id="UP000325081">
    <property type="component" value="Unassembled WGS sequence"/>
</dbReference>
<dbReference type="EMBL" id="BKCP01005516">
    <property type="protein sequence ID" value="GER38473.1"/>
    <property type="molecule type" value="Genomic_DNA"/>
</dbReference>
<organism evidence="3 4">
    <name type="scientific">Striga asiatica</name>
    <name type="common">Asiatic witchweed</name>
    <name type="synonym">Buchnera asiatica</name>
    <dbReference type="NCBI Taxonomy" id="4170"/>
    <lineage>
        <taxon>Eukaryota</taxon>
        <taxon>Viridiplantae</taxon>
        <taxon>Streptophyta</taxon>
        <taxon>Embryophyta</taxon>
        <taxon>Tracheophyta</taxon>
        <taxon>Spermatophyta</taxon>
        <taxon>Magnoliopsida</taxon>
        <taxon>eudicotyledons</taxon>
        <taxon>Gunneridae</taxon>
        <taxon>Pentapetalae</taxon>
        <taxon>asterids</taxon>
        <taxon>lamiids</taxon>
        <taxon>Lamiales</taxon>
        <taxon>Orobanchaceae</taxon>
        <taxon>Buchnereae</taxon>
        <taxon>Striga</taxon>
    </lineage>
</organism>
<reference evidence="4" key="1">
    <citation type="journal article" date="2019" name="Curr. Biol.">
        <title>Genome Sequence of Striga asiatica Provides Insight into the Evolution of Plant Parasitism.</title>
        <authorList>
            <person name="Yoshida S."/>
            <person name="Kim S."/>
            <person name="Wafula E.K."/>
            <person name="Tanskanen J."/>
            <person name="Kim Y.M."/>
            <person name="Honaas L."/>
            <person name="Yang Z."/>
            <person name="Spallek T."/>
            <person name="Conn C.E."/>
            <person name="Ichihashi Y."/>
            <person name="Cheong K."/>
            <person name="Cui S."/>
            <person name="Der J.P."/>
            <person name="Gundlach H."/>
            <person name="Jiao Y."/>
            <person name="Hori C."/>
            <person name="Ishida J.K."/>
            <person name="Kasahara H."/>
            <person name="Kiba T."/>
            <person name="Kim M.S."/>
            <person name="Koo N."/>
            <person name="Laohavisit A."/>
            <person name="Lee Y.H."/>
            <person name="Lumba S."/>
            <person name="McCourt P."/>
            <person name="Mortimer J.C."/>
            <person name="Mutuku J.M."/>
            <person name="Nomura T."/>
            <person name="Sasaki-Sekimoto Y."/>
            <person name="Seto Y."/>
            <person name="Wang Y."/>
            <person name="Wakatake T."/>
            <person name="Sakakibara H."/>
            <person name="Demura T."/>
            <person name="Yamaguchi S."/>
            <person name="Yoneyama K."/>
            <person name="Manabe R.I."/>
            <person name="Nelson D.C."/>
            <person name="Schulman A.H."/>
            <person name="Timko M.P."/>
            <person name="dePamphilis C.W."/>
            <person name="Choi D."/>
            <person name="Shirasu K."/>
        </authorList>
    </citation>
    <scope>NUCLEOTIDE SEQUENCE [LARGE SCALE GENOMIC DNA]</scope>
    <source>
        <strain evidence="4">cv. UVA1</strain>
    </source>
</reference>
<evidence type="ECO:0000256" key="1">
    <source>
        <dbReference type="ARBA" id="ARBA00022737"/>
    </source>
</evidence>
<dbReference type="InterPro" id="IPR011989">
    <property type="entry name" value="ARM-like"/>
</dbReference>
<keyword evidence="4" id="KW-1185">Reference proteome</keyword>
<gene>
    <name evidence="3" type="ORF">STAS_14986</name>
</gene>
<keyword evidence="1" id="KW-0677">Repeat</keyword>
<accession>A0A5A7Q008</accession>